<protein>
    <recommendedName>
        <fullName evidence="2">Phytase-like domain-containing protein</fullName>
    </recommendedName>
</protein>
<evidence type="ECO:0000256" key="1">
    <source>
        <dbReference type="SAM" id="SignalP"/>
    </source>
</evidence>
<dbReference type="Gene3D" id="2.130.10.10">
    <property type="entry name" value="YVTN repeat-like/Quinoprotein amine dehydrogenase"/>
    <property type="match status" value="1"/>
</dbReference>
<organism evidence="3 4">
    <name type="scientific">Falsiruegeria mediterranea M17</name>
    <dbReference type="NCBI Taxonomy" id="1200281"/>
    <lineage>
        <taxon>Bacteria</taxon>
        <taxon>Pseudomonadati</taxon>
        <taxon>Pseudomonadota</taxon>
        <taxon>Alphaproteobacteria</taxon>
        <taxon>Rhodobacterales</taxon>
        <taxon>Roseobacteraceae</taxon>
        <taxon>Falsiruegeria</taxon>
    </lineage>
</organism>
<dbReference type="Pfam" id="PF13449">
    <property type="entry name" value="Phytase-like"/>
    <property type="match status" value="1"/>
</dbReference>
<dbReference type="RefSeq" id="WP_108785151.1">
    <property type="nucleotide sequence ID" value="NZ_ONZG01000001.1"/>
</dbReference>
<accession>A0A2R8C336</accession>
<evidence type="ECO:0000313" key="3">
    <source>
        <dbReference type="EMBL" id="SPJ26844.1"/>
    </source>
</evidence>
<dbReference type="OrthoDB" id="9798693at2"/>
<reference evidence="4" key="1">
    <citation type="submission" date="2018-03" db="EMBL/GenBank/DDBJ databases">
        <authorList>
            <person name="Rodrigo-Torres L."/>
            <person name="Arahal R. D."/>
            <person name="Lucena T."/>
        </authorList>
    </citation>
    <scope>NUCLEOTIDE SEQUENCE [LARGE SCALE GENOMIC DNA]</scope>
    <source>
        <strain evidence="4">CECT 7615</strain>
    </source>
</reference>
<dbReference type="Proteomes" id="UP000244898">
    <property type="component" value="Unassembled WGS sequence"/>
</dbReference>
<keyword evidence="4" id="KW-1185">Reference proteome</keyword>
<keyword evidence="1" id="KW-0732">Signal</keyword>
<evidence type="ECO:0000259" key="2">
    <source>
        <dbReference type="Pfam" id="PF13449"/>
    </source>
</evidence>
<proteinExistence type="predicted"/>
<dbReference type="AlphaFoldDB" id="A0A2R8C336"/>
<feature type="domain" description="Phytase-like" evidence="2">
    <location>
        <begin position="41"/>
        <end position="279"/>
    </location>
</feature>
<feature type="chain" id="PRO_5015326793" description="Phytase-like domain-containing protein" evidence="1">
    <location>
        <begin position="22"/>
        <end position="294"/>
    </location>
</feature>
<dbReference type="PIRSF" id="PIRSF031900">
    <property type="entry name" value="UCP031900"/>
    <property type="match status" value="1"/>
</dbReference>
<feature type="signal peptide" evidence="1">
    <location>
        <begin position="1"/>
        <end position="21"/>
    </location>
</feature>
<gene>
    <name evidence="3" type="ORF">TRM7615_00313</name>
</gene>
<dbReference type="SUPFAM" id="SSF101898">
    <property type="entry name" value="NHL repeat"/>
    <property type="match status" value="1"/>
</dbReference>
<dbReference type="EMBL" id="ONZG01000001">
    <property type="protein sequence ID" value="SPJ26844.1"/>
    <property type="molecule type" value="Genomic_DNA"/>
</dbReference>
<name>A0A2R8C336_9RHOB</name>
<dbReference type="InterPro" id="IPR015943">
    <property type="entry name" value="WD40/YVTN_repeat-like_dom_sf"/>
</dbReference>
<dbReference type="InterPro" id="IPR014567">
    <property type="entry name" value="UCP031900"/>
</dbReference>
<sequence length="294" mass="32280">MRFGLAVSIALALVVTGTATAVDLSKAQFLSSYTWHNKAKWFGGFSAIEMSDDGRRMTILSDRAKIATAEVTRQSDAIASVRITSMNRIHSSKGKALSGRGGDSEGLAIAPDGSIFISFEGVHRVARYQNPRSKAQVLPIPGAFKGLAENGSFEPLAIDRNGHLYTMPESGLTADGRIPVYRWNGRHWSQPFSLPTHGSFLPVGADIGPDGRFYLLERSAGVLGFRSQLRRWEFRNGQVSNQEVMFRTGPGTHDNLEGVSVWRDQTGTLQATMVSDDNFLFIQRTELVEYALPN</sequence>
<dbReference type="InterPro" id="IPR027372">
    <property type="entry name" value="Phytase-like_dom"/>
</dbReference>
<evidence type="ECO:0000313" key="4">
    <source>
        <dbReference type="Proteomes" id="UP000244898"/>
    </source>
</evidence>